<evidence type="ECO:0000259" key="5">
    <source>
        <dbReference type="PROSITE" id="PS50931"/>
    </source>
</evidence>
<organism evidence="6 7">
    <name type="scientific">Ferrimonas pelagia</name>
    <dbReference type="NCBI Taxonomy" id="1177826"/>
    <lineage>
        <taxon>Bacteria</taxon>
        <taxon>Pseudomonadati</taxon>
        <taxon>Pseudomonadota</taxon>
        <taxon>Gammaproteobacteria</taxon>
        <taxon>Alteromonadales</taxon>
        <taxon>Ferrimonadaceae</taxon>
        <taxon>Ferrimonas</taxon>
    </lineage>
</organism>
<protein>
    <submittedName>
        <fullName evidence="6">LysR family transcriptional regulator</fullName>
    </submittedName>
</protein>
<accession>A0ABP9EML2</accession>
<evidence type="ECO:0000313" key="7">
    <source>
        <dbReference type="Proteomes" id="UP001499988"/>
    </source>
</evidence>
<dbReference type="PANTHER" id="PTHR30126">
    <property type="entry name" value="HTH-TYPE TRANSCRIPTIONAL REGULATOR"/>
    <property type="match status" value="1"/>
</dbReference>
<feature type="domain" description="HTH lysR-type" evidence="5">
    <location>
        <begin position="2"/>
        <end position="59"/>
    </location>
</feature>
<evidence type="ECO:0000313" key="6">
    <source>
        <dbReference type="EMBL" id="GAA4882920.1"/>
    </source>
</evidence>
<dbReference type="InterPro" id="IPR036390">
    <property type="entry name" value="WH_DNA-bd_sf"/>
</dbReference>
<dbReference type="PROSITE" id="PS50931">
    <property type="entry name" value="HTH_LYSR"/>
    <property type="match status" value="1"/>
</dbReference>
<comment type="caution">
    <text evidence="6">The sequence shown here is derived from an EMBL/GenBank/DDBJ whole genome shotgun (WGS) entry which is preliminary data.</text>
</comment>
<dbReference type="EMBL" id="BAABJZ010000023">
    <property type="protein sequence ID" value="GAA4882920.1"/>
    <property type="molecule type" value="Genomic_DNA"/>
</dbReference>
<gene>
    <name evidence="6" type="ORF">GCM10023333_16490</name>
</gene>
<name>A0ABP9EML2_9GAMM</name>
<dbReference type="PRINTS" id="PR00039">
    <property type="entry name" value="HTHLYSR"/>
</dbReference>
<dbReference type="Pfam" id="PF03466">
    <property type="entry name" value="LysR_substrate"/>
    <property type="match status" value="1"/>
</dbReference>
<evidence type="ECO:0000256" key="3">
    <source>
        <dbReference type="ARBA" id="ARBA00023125"/>
    </source>
</evidence>
<dbReference type="Gene3D" id="3.40.190.10">
    <property type="entry name" value="Periplasmic binding protein-like II"/>
    <property type="match status" value="2"/>
</dbReference>
<dbReference type="RefSeq" id="WP_345334877.1">
    <property type="nucleotide sequence ID" value="NZ_BAABJZ010000023.1"/>
</dbReference>
<dbReference type="CDD" id="cd05466">
    <property type="entry name" value="PBP2_LTTR_substrate"/>
    <property type="match status" value="1"/>
</dbReference>
<dbReference type="PANTHER" id="PTHR30126:SF99">
    <property type="entry name" value="TRANSCRIPTIONAL REGULATOR LYSR FAMILY"/>
    <property type="match status" value="1"/>
</dbReference>
<keyword evidence="2" id="KW-0805">Transcription regulation</keyword>
<proteinExistence type="inferred from homology"/>
<keyword evidence="3" id="KW-0238">DNA-binding</keyword>
<dbReference type="Proteomes" id="UP001499988">
    <property type="component" value="Unassembled WGS sequence"/>
</dbReference>
<dbReference type="Gene3D" id="1.10.10.10">
    <property type="entry name" value="Winged helix-like DNA-binding domain superfamily/Winged helix DNA-binding domain"/>
    <property type="match status" value="1"/>
</dbReference>
<comment type="similarity">
    <text evidence="1">Belongs to the LysR transcriptional regulatory family.</text>
</comment>
<dbReference type="SUPFAM" id="SSF46785">
    <property type="entry name" value="Winged helix' DNA-binding domain"/>
    <property type="match status" value="1"/>
</dbReference>
<sequence length="291" mass="32693">MINLDWLQTFCALVETGHFTRTAEKLAMTQPGVSQQIRKLEAHFGHPLLLREGKKFSLTDAGERVYHQARRSLADLNQLEHSLSNDNPHQGRCRVATPGSLGLKLYPQLIALQQRHPQLTIEHRIAPNDSIERDLTERRLDLGLITRPSDLPDLRCEPIAQEALQLILPGASPNRPDWEHLHQLGFINHPDGAHHARQLLGANYPEFDQIDQLPQHGFCNQIGMILTPVAAGLGFTVLPAHAVAAFDQQDKLQIATLANPIAETIYLIQRRYQPQPKRIGLLLHTINSALH</sequence>
<dbReference type="Pfam" id="PF00126">
    <property type="entry name" value="HTH_1"/>
    <property type="match status" value="1"/>
</dbReference>
<dbReference type="InterPro" id="IPR000847">
    <property type="entry name" value="LysR_HTH_N"/>
</dbReference>
<evidence type="ECO:0000256" key="2">
    <source>
        <dbReference type="ARBA" id="ARBA00023015"/>
    </source>
</evidence>
<evidence type="ECO:0000256" key="4">
    <source>
        <dbReference type="ARBA" id="ARBA00023163"/>
    </source>
</evidence>
<keyword evidence="4" id="KW-0804">Transcription</keyword>
<dbReference type="InterPro" id="IPR036388">
    <property type="entry name" value="WH-like_DNA-bd_sf"/>
</dbReference>
<dbReference type="SUPFAM" id="SSF53850">
    <property type="entry name" value="Periplasmic binding protein-like II"/>
    <property type="match status" value="1"/>
</dbReference>
<reference evidence="7" key="1">
    <citation type="journal article" date="2019" name="Int. J. Syst. Evol. Microbiol.">
        <title>The Global Catalogue of Microorganisms (GCM) 10K type strain sequencing project: providing services to taxonomists for standard genome sequencing and annotation.</title>
        <authorList>
            <consortium name="The Broad Institute Genomics Platform"/>
            <consortium name="The Broad Institute Genome Sequencing Center for Infectious Disease"/>
            <person name="Wu L."/>
            <person name="Ma J."/>
        </authorList>
    </citation>
    <scope>NUCLEOTIDE SEQUENCE [LARGE SCALE GENOMIC DNA]</scope>
    <source>
        <strain evidence="7">JCM 18401</strain>
    </source>
</reference>
<keyword evidence="7" id="KW-1185">Reference proteome</keyword>
<evidence type="ECO:0000256" key="1">
    <source>
        <dbReference type="ARBA" id="ARBA00009437"/>
    </source>
</evidence>
<dbReference type="InterPro" id="IPR005119">
    <property type="entry name" value="LysR_subst-bd"/>
</dbReference>